<dbReference type="CDD" id="cd18577">
    <property type="entry name" value="ABC_6TM_Pgp_ABCB1_D1_like"/>
    <property type="match status" value="1"/>
</dbReference>
<dbReference type="PROSITE" id="PS50929">
    <property type="entry name" value="ABC_TM1F"/>
    <property type="match status" value="2"/>
</dbReference>
<dbReference type="PANTHER" id="PTHR43394:SF27">
    <property type="entry name" value="ATP-DEPENDENT TRANSLOCASE ABCB1-LIKE"/>
    <property type="match status" value="1"/>
</dbReference>
<feature type="region of interest" description="Disordered" evidence="9">
    <location>
        <begin position="606"/>
        <end position="636"/>
    </location>
</feature>
<keyword evidence="6" id="KW-0067">ATP-binding</keyword>
<accession>A0A077WDJ2</accession>
<dbReference type="GO" id="GO:0016887">
    <property type="term" value="F:ATP hydrolysis activity"/>
    <property type="evidence" value="ECO:0007669"/>
    <property type="project" value="InterPro"/>
</dbReference>
<evidence type="ECO:0000256" key="8">
    <source>
        <dbReference type="ARBA" id="ARBA00023136"/>
    </source>
</evidence>
<evidence type="ECO:0000256" key="9">
    <source>
        <dbReference type="SAM" id="MobiDB-lite"/>
    </source>
</evidence>
<protein>
    <recommendedName>
        <fullName evidence="14">ATP-binding cassette, subfamily B (MDR/TAP), member 1</fullName>
    </recommendedName>
</protein>
<feature type="transmembrane region" description="Helical" evidence="10">
    <location>
        <begin position="88"/>
        <end position="113"/>
    </location>
</feature>
<feature type="transmembrane region" description="Helical" evidence="10">
    <location>
        <begin position="745"/>
        <end position="772"/>
    </location>
</feature>
<dbReference type="PANTHER" id="PTHR43394">
    <property type="entry name" value="ATP-DEPENDENT PERMEASE MDL1, MITOCHONDRIAL"/>
    <property type="match status" value="1"/>
</dbReference>
<dbReference type="EMBL" id="LK023316">
    <property type="protein sequence ID" value="CDS05153.1"/>
    <property type="molecule type" value="Genomic_DNA"/>
</dbReference>
<keyword evidence="8 10" id="KW-0472">Membrane</keyword>
<dbReference type="InterPro" id="IPR017871">
    <property type="entry name" value="ABC_transporter-like_CS"/>
</dbReference>
<dbReference type="InterPro" id="IPR036640">
    <property type="entry name" value="ABC1_TM_sf"/>
</dbReference>
<feature type="transmembrane region" description="Helical" evidence="10">
    <location>
        <begin position="34"/>
        <end position="58"/>
    </location>
</feature>
<feature type="transmembrane region" description="Helical" evidence="10">
    <location>
        <begin position="696"/>
        <end position="725"/>
    </location>
</feature>
<gene>
    <name evidence="13" type="ORF">LRAMOSA07682</name>
</gene>
<dbReference type="FunFam" id="3.40.50.300:FF:000251">
    <property type="entry name" value="ABC transporter B family member 19"/>
    <property type="match status" value="1"/>
</dbReference>
<feature type="transmembrane region" description="Helical" evidence="10">
    <location>
        <begin position="189"/>
        <end position="210"/>
    </location>
</feature>
<dbReference type="PROSITE" id="PS00211">
    <property type="entry name" value="ABC_TRANSPORTER_1"/>
    <property type="match status" value="2"/>
</dbReference>
<organism evidence="13">
    <name type="scientific">Lichtheimia ramosa</name>
    <dbReference type="NCBI Taxonomy" id="688394"/>
    <lineage>
        <taxon>Eukaryota</taxon>
        <taxon>Fungi</taxon>
        <taxon>Fungi incertae sedis</taxon>
        <taxon>Mucoromycota</taxon>
        <taxon>Mucoromycotina</taxon>
        <taxon>Mucoromycetes</taxon>
        <taxon>Mucorales</taxon>
        <taxon>Lichtheimiaceae</taxon>
        <taxon>Lichtheimia</taxon>
    </lineage>
</organism>
<name>A0A077WDJ2_9FUNG</name>
<keyword evidence="5" id="KW-0547">Nucleotide-binding</keyword>
<evidence type="ECO:0000313" key="13">
    <source>
        <dbReference type="EMBL" id="CDS05153.1"/>
    </source>
</evidence>
<evidence type="ECO:0000256" key="7">
    <source>
        <dbReference type="ARBA" id="ARBA00022989"/>
    </source>
</evidence>
<dbReference type="CDD" id="cd03249">
    <property type="entry name" value="ABC_MTABC3_MDL1_MDL2"/>
    <property type="match status" value="2"/>
</dbReference>
<evidence type="ECO:0000256" key="4">
    <source>
        <dbReference type="ARBA" id="ARBA00022692"/>
    </source>
</evidence>
<dbReference type="OrthoDB" id="6500128at2759"/>
<dbReference type="Pfam" id="PF00664">
    <property type="entry name" value="ABC_membrane"/>
    <property type="match status" value="2"/>
</dbReference>
<feature type="domain" description="ABC transmembrane type-1" evidence="12">
    <location>
        <begin position="700"/>
        <end position="991"/>
    </location>
</feature>
<feature type="transmembrane region" description="Helical" evidence="10">
    <location>
        <begin position="266"/>
        <end position="290"/>
    </location>
</feature>
<keyword evidence="3" id="KW-0813">Transport</keyword>
<feature type="transmembrane region" description="Helical" evidence="10">
    <location>
        <begin position="934"/>
        <end position="955"/>
    </location>
</feature>
<dbReference type="GO" id="GO:0015421">
    <property type="term" value="F:ABC-type oligopeptide transporter activity"/>
    <property type="evidence" value="ECO:0007669"/>
    <property type="project" value="TreeGrafter"/>
</dbReference>
<evidence type="ECO:0000256" key="2">
    <source>
        <dbReference type="ARBA" id="ARBA00007577"/>
    </source>
</evidence>
<evidence type="ECO:0008006" key="14">
    <source>
        <dbReference type="Google" id="ProtNLM"/>
    </source>
</evidence>
<feature type="domain" description="ABC transporter" evidence="11">
    <location>
        <begin position="1025"/>
        <end position="1267"/>
    </location>
</feature>
<dbReference type="InterPro" id="IPR003439">
    <property type="entry name" value="ABC_transporter-like_ATP-bd"/>
</dbReference>
<dbReference type="InterPro" id="IPR027417">
    <property type="entry name" value="P-loop_NTPase"/>
</dbReference>
<dbReference type="GO" id="GO:0005743">
    <property type="term" value="C:mitochondrial inner membrane"/>
    <property type="evidence" value="ECO:0007669"/>
    <property type="project" value="TreeGrafter"/>
</dbReference>
<sequence length="1271" mass="138716">MQCTNDVATADKSKKEEGGVPVHKLFRFATKLELLLLFVASLLMIGVGALMPASMIIFGDMLGSLGQAAGSATEITSTSDLLAVSRPLILVFVYMATANLVASYLAHAIFVYTGERQTSRIKRLFVHNIMRQEMAWFDMAEEGSLTTRLATDAQMVQEGISEKFGNILQMVSQVITGIIVAFIKGPILAGVVLSTIPLIGGAGGLMGYYYGKFTQSTTEVYAGAGTIAEEMISGIRTVFAFSLHGRFQARYEERLKEARITGCRRGLMLAVLFGAFMFVLFSSYGLSFWYGAKLVRDGRMTGSQVIIVFYSMLVGTMAFMNLPINLSAVSAATAAAKRIFSTIDRIPSIDIDDPGTRQHTLGGQVEFRNISFSYPTRPDIPILKSFSTCVAPGTTLALVGASGSGKSTIAQLLQRFYDPTEGEILVDGVPLKELGVQSLRKQIGVVSQEPVLFNTTIRKNLLLGAIDNNISDEAIVRACKAANCHDFITQLPNGYDTHVGQSGGMLSGGQKQRVAIARAILKDPAILLLDEATSALDTQSERLVQKALDAAAKNRTTLIIAHRLSTIKSADRIIVLHHGDIIEQGTHEELLAKNGAYAELVRKQEIATSQQESDDEDQQDAATAVVTEDGQQEQHDIGITIEENEKDFIIQRKKSIASSIDGGAPDQDKLQREREAKFKHAKTPFFKVFMQMRPEWSLILVGLVGCVMTGALFPVLALVLGKVFAVLVDPDMLQHPPGPMDGANLYAFLFVVCAIGGFIGFVLQIGGFELAGEYYTERLRAKLFAAYMRQEAGFFDQEENSMGALTSMLAADAKNVNDMITKVLGEIGNVIFTAITGFVIAFIHGWALTLVIVATMPFMVAASAYETQIELDYAGDAKKAGIKAGEVVAEAVKTIRTVAALTKQHHFEERYSKANAYPQRLAHRKAYLGSIGYALNQAMVIYVYAIAFYAGVRFMEKGMMTIEQMMVVMLSVIFTAMGIGRGSMFVSFIVKAKYAALSAFELLERKPAINGDLEGIEPSTVRGEISFENVAFAYPRRPDIPIFHGDFNLHAPAGKTIALVGYSGCGKSTVIGMLERWYDASSGAVKLDDTNTQNYTLPNLRSHLSLVQQEPVLFDLSIEENVRFGIPEGENVSREQVEQACMAANIHQFIKDLPDGYKTRVGDKGSQLSGGQKQRIAIARALIRNPRVLLLDEATSALDSESEKLVQAAIDNILQEGGRTTLTIAHRLSTIQGADMICYFKNGRVIEQGTHWELLKLGGAYKELVEQQTLQ</sequence>
<evidence type="ECO:0000259" key="11">
    <source>
        <dbReference type="PROSITE" id="PS50893"/>
    </source>
</evidence>
<comment type="subcellular location">
    <subcellularLocation>
        <location evidence="1">Membrane</location>
        <topology evidence="1">Multi-pass membrane protein</topology>
    </subcellularLocation>
</comment>
<dbReference type="GO" id="GO:0005524">
    <property type="term" value="F:ATP binding"/>
    <property type="evidence" value="ECO:0007669"/>
    <property type="project" value="UniProtKB-KW"/>
</dbReference>
<dbReference type="FunFam" id="3.40.50.300:FF:000205">
    <property type="entry name" value="ABC transporter B family member 4"/>
    <property type="match status" value="1"/>
</dbReference>
<evidence type="ECO:0000256" key="1">
    <source>
        <dbReference type="ARBA" id="ARBA00004141"/>
    </source>
</evidence>
<feature type="transmembrane region" description="Helical" evidence="10">
    <location>
        <begin position="302"/>
        <end position="322"/>
    </location>
</feature>
<evidence type="ECO:0000256" key="10">
    <source>
        <dbReference type="SAM" id="Phobius"/>
    </source>
</evidence>
<dbReference type="InterPro" id="IPR011527">
    <property type="entry name" value="ABC1_TM_dom"/>
</dbReference>
<evidence type="ECO:0000256" key="6">
    <source>
        <dbReference type="ARBA" id="ARBA00022840"/>
    </source>
</evidence>
<dbReference type="GO" id="GO:0090374">
    <property type="term" value="P:oligopeptide export from mitochondrion"/>
    <property type="evidence" value="ECO:0007669"/>
    <property type="project" value="TreeGrafter"/>
</dbReference>
<dbReference type="InterPro" id="IPR039421">
    <property type="entry name" value="Type_1_exporter"/>
</dbReference>
<dbReference type="CDD" id="cd18578">
    <property type="entry name" value="ABC_6TM_Pgp_ABCB1_D2_like"/>
    <property type="match status" value="1"/>
</dbReference>
<dbReference type="Gene3D" id="3.40.50.300">
    <property type="entry name" value="P-loop containing nucleotide triphosphate hydrolases"/>
    <property type="match status" value="2"/>
</dbReference>
<dbReference type="InterPro" id="IPR003593">
    <property type="entry name" value="AAA+_ATPase"/>
</dbReference>
<evidence type="ECO:0000256" key="5">
    <source>
        <dbReference type="ARBA" id="ARBA00022741"/>
    </source>
</evidence>
<proteinExistence type="inferred from homology"/>
<feature type="domain" description="ABC transporter" evidence="11">
    <location>
        <begin position="365"/>
        <end position="603"/>
    </location>
</feature>
<dbReference type="AlphaFoldDB" id="A0A077WDJ2"/>
<dbReference type="Pfam" id="PF00005">
    <property type="entry name" value="ABC_tran"/>
    <property type="match status" value="2"/>
</dbReference>
<feature type="transmembrane region" description="Helical" evidence="10">
    <location>
        <begin position="967"/>
        <end position="990"/>
    </location>
</feature>
<feature type="transmembrane region" description="Helical" evidence="10">
    <location>
        <begin position="164"/>
        <end position="183"/>
    </location>
</feature>
<dbReference type="SMART" id="SM00382">
    <property type="entry name" value="AAA"/>
    <property type="match status" value="2"/>
</dbReference>
<dbReference type="SUPFAM" id="SSF90123">
    <property type="entry name" value="ABC transporter transmembrane region"/>
    <property type="match status" value="2"/>
</dbReference>
<feature type="domain" description="ABC transmembrane type-1" evidence="12">
    <location>
        <begin position="38"/>
        <end position="331"/>
    </location>
</feature>
<comment type="similarity">
    <text evidence="2">Belongs to the ABC transporter superfamily. ABCB family. Multidrug resistance exporter (TC 3.A.1.201) subfamily.</text>
</comment>
<keyword evidence="7 10" id="KW-1133">Transmembrane helix</keyword>
<dbReference type="Gene3D" id="1.20.1560.10">
    <property type="entry name" value="ABC transporter type 1, transmembrane domain"/>
    <property type="match status" value="1"/>
</dbReference>
<reference evidence="13" key="1">
    <citation type="journal article" date="2014" name="Genome Announc.">
        <title>De novo whole-genome sequence and genome annotation of Lichtheimia ramosa.</title>
        <authorList>
            <person name="Linde J."/>
            <person name="Schwartze V."/>
            <person name="Binder U."/>
            <person name="Lass-Florl C."/>
            <person name="Voigt K."/>
            <person name="Horn F."/>
        </authorList>
    </citation>
    <scope>NUCLEOTIDE SEQUENCE</scope>
    <source>
        <strain evidence="13">JMRC FSU:6197</strain>
    </source>
</reference>
<evidence type="ECO:0000256" key="3">
    <source>
        <dbReference type="ARBA" id="ARBA00022448"/>
    </source>
</evidence>
<dbReference type="SUPFAM" id="SSF52540">
    <property type="entry name" value="P-loop containing nucleoside triphosphate hydrolases"/>
    <property type="match status" value="2"/>
</dbReference>
<evidence type="ECO:0000259" key="12">
    <source>
        <dbReference type="PROSITE" id="PS50929"/>
    </source>
</evidence>
<feature type="transmembrane region" description="Helical" evidence="10">
    <location>
        <begin position="830"/>
        <end position="854"/>
    </location>
</feature>
<dbReference type="PROSITE" id="PS50893">
    <property type="entry name" value="ABC_TRANSPORTER_2"/>
    <property type="match status" value="2"/>
</dbReference>
<keyword evidence="4 10" id="KW-0812">Transmembrane</keyword>